<dbReference type="SUPFAM" id="SSF69279">
    <property type="entry name" value="Phage tail proteins"/>
    <property type="match status" value="1"/>
</dbReference>
<dbReference type="EMBL" id="CP013020">
    <property type="protein sequence ID" value="ALK83975.1"/>
    <property type="molecule type" value="Genomic_DNA"/>
</dbReference>
<dbReference type="SUPFAM" id="SSF69255">
    <property type="entry name" value="gp5 N-terminal domain-like"/>
    <property type="match status" value="1"/>
</dbReference>
<dbReference type="InterPro" id="IPR006531">
    <property type="entry name" value="Gp5/Vgr_OB"/>
</dbReference>
<organism evidence="2 3">
    <name type="scientific">Phocaeicola vulgatus</name>
    <name type="common">Bacteroides vulgatus</name>
    <dbReference type="NCBI Taxonomy" id="821"/>
    <lineage>
        <taxon>Bacteria</taxon>
        <taxon>Pseudomonadati</taxon>
        <taxon>Bacteroidota</taxon>
        <taxon>Bacteroidia</taxon>
        <taxon>Bacteroidales</taxon>
        <taxon>Bacteroidaceae</taxon>
        <taxon>Phocaeicola</taxon>
    </lineage>
</organism>
<dbReference type="SUPFAM" id="SSF69349">
    <property type="entry name" value="Phage fibre proteins"/>
    <property type="match status" value="1"/>
</dbReference>
<dbReference type="Pfam" id="PF04717">
    <property type="entry name" value="Phage_base_V"/>
    <property type="match status" value="1"/>
</dbReference>
<dbReference type="InterPro" id="IPR037026">
    <property type="entry name" value="Vgr_OB-fold_dom_sf"/>
</dbReference>
<evidence type="ECO:0000313" key="3">
    <source>
        <dbReference type="Proteomes" id="UP000061587"/>
    </source>
</evidence>
<dbReference type="AlphaFoldDB" id="A0A0P0LN35"/>
<reference evidence="2 3" key="2">
    <citation type="journal article" date="2016" name="Genome Biol. Evol.">
        <title>Extensive mobilome-driven genome diversification in mouse gut-associated Bacteroides vulgatus mpk.</title>
        <authorList>
            <person name="Lange A."/>
            <person name="Beier S."/>
            <person name="Steimle A."/>
            <person name="Autenrieth I.B."/>
            <person name="Huson D.H."/>
            <person name="Frick J.S."/>
        </authorList>
    </citation>
    <scope>NUCLEOTIDE SEQUENCE [LARGE SCALE GENOMIC DNA]</scope>
    <source>
        <strain evidence="3">mpk</strain>
    </source>
</reference>
<dbReference type="Gene3D" id="2.30.110.50">
    <property type="match status" value="1"/>
</dbReference>
<feature type="domain" description="Gp5/Type VI secretion system Vgr protein OB-fold" evidence="1">
    <location>
        <begin position="365"/>
        <end position="443"/>
    </location>
</feature>
<sequence length="602" mass="65844">MGASFLNLVTTKVTVKGEEQKFVSLRLHQRFNRHHAFTVIVNYLSPGNTFKQTPEKFINYIGETVSISFAHKQTGESYDFEGVVTQVEMVGSMGEAGGVAIHGASPTILYENNGTLDSWMDQTLSAIIKEATQEYGKVPLASNPKYSAKIPYMAQYNESVFDFMNRLSAQYGEWFYYDGKKVYFGKPDKDNTEKIMYDVDLEEVRLVANLVPGKSARYDYVAQENKQHNADTPAKPDGMNDLQSIAHDCSEKAYGAKTTAAANPHIADKAGLDGQMKVLKNESGANLLNIRGIGKTCRIRIGEVIEVSFPGDMNLPPLGKFRITEITHEVRRDGHYANTFAGIPDGTVNIPVPDAKLPLALPELATVKKNDDEKEQGRVKVSFDWQKNGKTTNWIRVQSPNAGVSDAVSKNRGWVFVPEVGDQVMVGYEHGNPDRPYVTGAMFHSASGKGGDKDNKTKSIITRSGSAIVFDDETGSIVITDQTGKQLILLDGKDAITIMAKKSVVITNEDKSVIVMDEKSIGMQADTISIEGKKNITLVSGKESMVFSSEKNIINGSATNIKLEAAKEYDLNTQTGTMKGTNLTVEGTANMTVTGGIVKINS</sequence>
<name>A0A0P0LN35_PHOVU</name>
<protein>
    <submittedName>
        <fullName evidence="2">Rhs Element Vgr Protein</fullName>
    </submittedName>
</protein>
<proteinExistence type="predicted"/>
<dbReference type="RefSeq" id="WP_057098914.1">
    <property type="nucleotide sequence ID" value="NZ_PHJG01000017.1"/>
</dbReference>
<dbReference type="Pfam" id="PF05954">
    <property type="entry name" value="Phage_GPD"/>
    <property type="match status" value="1"/>
</dbReference>
<gene>
    <name evidence="2" type="ORF">BvMPK_1368</name>
</gene>
<evidence type="ECO:0000313" key="2">
    <source>
        <dbReference type="EMBL" id="ALK83975.1"/>
    </source>
</evidence>
<dbReference type="Gene3D" id="2.40.50.230">
    <property type="entry name" value="Gp5 N-terminal domain"/>
    <property type="match status" value="1"/>
</dbReference>
<accession>A0A0P0LN35</accession>
<dbReference type="Proteomes" id="UP000061587">
    <property type="component" value="Chromosome"/>
</dbReference>
<dbReference type="PATRIC" id="fig|821.40.peg.1624"/>
<dbReference type="Gene3D" id="3.55.50.10">
    <property type="entry name" value="Baseplate protein-like domains"/>
    <property type="match status" value="1"/>
</dbReference>
<evidence type="ECO:0000259" key="1">
    <source>
        <dbReference type="Pfam" id="PF04717"/>
    </source>
</evidence>
<reference evidence="3" key="1">
    <citation type="submission" date="2015-10" db="EMBL/GenBank/DDBJ databases">
        <title>Extensive mobilome-driven genome diversification in gut-associated Bacteroides vulgatus mpk.</title>
        <authorList>
            <person name="Beier S."/>
            <person name="Lange A."/>
            <person name="Huson D.H."/>
            <person name="Frick J.-S."/>
            <person name="Autenrieth I.B."/>
        </authorList>
    </citation>
    <scope>NUCLEOTIDE SEQUENCE [LARGE SCALE GENOMIC DNA]</scope>
    <source>
        <strain evidence="3">mpk</strain>
    </source>
</reference>